<dbReference type="NCBIfam" id="TIGR00163">
    <property type="entry name" value="PS_decarb"/>
    <property type="match status" value="1"/>
</dbReference>
<evidence type="ECO:0000256" key="2">
    <source>
        <dbReference type="ARBA" id="ARBA00005189"/>
    </source>
</evidence>
<sequence>MNPSRLLSKIVVKIARTPFPKFIQCFINKTYVKIFKIDMSEYTPEDPCEYPTLNDLFIRHKKYIEFYEDKDIFVSPSDSMVICDGEIEDDTVYQIKGKKYDIKELIPYETKLNGGYFVNLYLSPKDYHRFHVPIDMEIVKATYIPGDLKPVKPSQLEKELVFPKNKRIVLRCRDDKERYFYFVAVGAMIVGRIVMNFDERLQRDYDEITTFEYDEPIKLQKGDELGRFEFGSSILLFFGPEHFKYLNQKDFVEVGDILGEIY</sequence>
<dbReference type="PANTHER" id="PTHR10067">
    <property type="entry name" value="PHOSPHATIDYLSERINE DECARBOXYLASE"/>
    <property type="match status" value="1"/>
</dbReference>
<dbReference type="Pfam" id="PF02666">
    <property type="entry name" value="PS_Dcarbxylase"/>
    <property type="match status" value="1"/>
</dbReference>
<evidence type="ECO:0000256" key="8">
    <source>
        <dbReference type="ARBA" id="ARBA00023209"/>
    </source>
</evidence>
<keyword evidence="9 13" id="KW-0456">Lyase</keyword>
<keyword evidence="16" id="KW-1185">Reference proteome</keyword>
<dbReference type="InterPro" id="IPR003817">
    <property type="entry name" value="PS_Dcarbxylase"/>
</dbReference>
<keyword evidence="7" id="KW-0865">Zymogen</keyword>
<keyword evidence="6" id="KW-0443">Lipid metabolism</keyword>
<dbReference type="RefSeq" id="WP_123353258.1">
    <property type="nucleotide sequence ID" value="NZ_CP027432.2"/>
</dbReference>
<protein>
    <recommendedName>
        <fullName evidence="3">phosphatidylserine decarboxylase</fullName>
        <ecNumber evidence="3">4.1.1.65</ecNumber>
    </recommendedName>
</protein>
<dbReference type="InterPro" id="IPR033177">
    <property type="entry name" value="PSD-B"/>
</dbReference>
<evidence type="ECO:0000313" key="15">
    <source>
        <dbReference type="Proteomes" id="UP000272781"/>
    </source>
</evidence>
<dbReference type="AlphaFoldDB" id="A0AAJ4RBJ9"/>
<dbReference type="Proteomes" id="UP000272781">
    <property type="component" value="Unassembled WGS sequence"/>
</dbReference>
<evidence type="ECO:0000256" key="11">
    <source>
        <dbReference type="ARBA" id="ARBA00023317"/>
    </source>
</evidence>
<evidence type="ECO:0000256" key="5">
    <source>
        <dbReference type="ARBA" id="ARBA00022793"/>
    </source>
</evidence>
<dbReference type="PANTHER" id="PTHR10067:SF6">
    <property type="entry name" value="PHOSPHATIDYLSERINE DECARBOXYLASE PROENZYME, MITOCHONDRIAL"/>
    <property type="match status" value="1"/>
</dbReference>
<dbReference type="Proteomes" id="UP000298805">
    <property type="component" value="Chromosome"/>
</dbReference>
<reference evidence="16" key="1">
    <citation type="submission" date="2018-03" db="EMBL/GenBank/DDBJ databases">
        <title>A comparative analysis of the Nautiliaceae.</title>
        <authorList>
            <person name="Grosche A."/>
            <person name="Smedile F."/>
            <person name="Vetriani C."/>
        </authorList>
    </citation>
    <scope>NUCLEOTIDE SEQUENCE [LARGE SCALE GENOMIC DNA]</scope>
    <source>
        <strain evidence="16">TB6</strain>
    </source>
</reference>
<evidence type="ECO:0000313" key="16">
    <source>
        <dbReference type="Proteomes" id="UP000298805"/>
    </source>
</evidence>
<evidence type="ECO:0000313" key="13">
    <source>
        <dbReference type="EMBL" id="QCI27529.1"/>
    </source>
</evidence>
<comment type="cofactor">
    <cofactor evidence="1">
        <name>pyruvate</name>
        <dbReference type="ChEBI" id="CHEBI:15361"/>
    </cofactor>
</comment>
<gene>
    <name evidence="13" type="ORF">C6V80_00670</name>
    <name evidence="14" type="ORF">EDC58_1887</name>
</gene>
<evidence type="ECO:0000256" key="12">
    <source>
        <dbReference type="ARBA" id="ARBA00024326"/>
    </source>
</evidence>
<organism evidence="14 15">
    <name type="scientific">Caminibacter pacificus</name>
    <dbReference type="NCBI Taxonomy" id="1424653"/>
    <lineage>
        <taxon>Bacteria</taxon>
        <taxon>Pseudomonadati</taxon>
        <taxon>Campylobacterota</taxon>
        <taxon>Epsilonproteobacteria</taxon>
        <taxon>Nautiliales</taxon>
        <taxon>Nautiliaceae</taxon>
        <taxon>Caminibacter</taxon>
    </lineage>
</organism>
<reference evidence="14 15" key="2">
    <citation type="submission" date="2018-11" db="EMBL/GenBank/DDBJ databases">
        <title>Genomic Encyclopedia of Type Strains, Phase IV (KMG-IV): sequencing the most valuable type-strain genomes for metagenomic binning, comparative biology and taxonomic classification.</title>
        <authorList>
            <person name="Goeker M."/>
        </authorList>
    </citation>
    <scope>NUCLEOTIDE SEQUENCE [LARGE SCALE GENOMIC DNA]</scope>
    <source>
        <strain evidence="14 15">DSM 27783</strain>
    </source>
</reference>
<dbReference type="EC" id="4.1.1.65" evidence="3"/>
<dbReference type="EMBL" id="RJVK01000005">
    <property type="protein sequence ID" value="ROR38968.1"/>
    <property type="molecule type" value="Genomic_DNA"/>
</dbReference>
<keyword evidence="10" id="KW-1208">Phospholipid metabolism</keyword>
<evidence type="ECO:0000256" key="1">
    <source>
        <dbReference type="ARBA" id="ARBA00001928"/>
    </source>
</evidence>
<comment type="pathway">
    <text evidence="2">Lipid metabolism.</text>
</comment>
<reference evidence="13" key="3">
    <citation type="submission" date="2019-06" db="EMBL/GenBank/DDBJ databases">
        <title>A comparative analysis of the Nautiliaceae.</title>
        <authorList>
            <person name="Grosche A."/>
            <person name="Smedile F."/>
            <person name="Vetriani C."/>
        </authorList>
    </citation>
    <scope>NUCLEOTIDE SEQUENCE</scope>
    <source>
        <strain evidence="13">TB6</strain>
    </source>
</reference>
<evidence type="ECO:0000256" key="9">
    <source>
        <dbReference type="ARBA" id="ARBA00023239"/>
    </source>
</evidence>
<evidence type="ECO:0000256" key="6">
    <source>
        <dbReference type="ARBA" id="ARBA00023098"/>
    </source>
</evidence>
<name>A0AAJ4RBJ9_9BACT</name>
<evidence type="ECO:0000256" key="10">
    <source>
        <dbReference type="ARBA" id="ARBA00023264"/>
    </source>
</evidence>
<evidence type="ECO:0000313" key="14">
    <source>
        <dbReference type="EMBL" id="ROR38968.1"/>
    </source>
</evidence>
<dbReference type="GO" id="GO:0004609">
    <property type="term" value="F:phosphatidylserine decarboxylase activity"/>
    <property type="evidence" value="ECO:0007669"/>
    <property type="project" value="UniProtKB-EC"/>
</dbReference>
<evidence type="ECO:0000256" key="4">
    <source>
        <dbReference type="ARBA" id="ARBA00022516"/>
    </source>
</evidence>
<keyword evidence="8" id="KW-0594">Phospholipid biosynthesis</keyword>
<keyword evidence="5" id="KW-0210">Decarboxylase</keyword>
<accession>A0AAJ4RBJ9</accession>
<evidence type="ECO:0000256" key="7">
    <source>
        <dbReference type="ARBA" id="ARBA00023145"/>
    </source>
</evidence>
<dbReference type="EMBL" id="CP027432">
    <property type="protein sequence ID" value="QCI27529.1"/>
    <property type="molecule type" value="Genomic_DNA"/>
</dbReference>
<evidence type="ECO:0000256" key="3">
    <source>
        <dbReference type="ARBA" id="ARBA00012243"/>
    </source>
</evidence>
<dbReference type="NCBIfam" id="NF003038">
    <property type="entry name" value="PRK03934.1"/>
    <property type="match status" value="1"/>
</dbReference>
<keyword evidence="11" id="KW-0670">Pyruvate</keyword>
<dbReference type="GO" id="GO:0006646">
    <property type="term" value="P:phosphatidylethanolamine biosynthetic process"/>
    <property type="evidence" value="ECO:0007669"/>
    <property type="project" value="TreeGrafter"/>
</dbReference>
<proteinExistence type="predicted"/>
<keyword evidence="4" id="KW-0444">Lipid biosynthesis</keyword>
<comment type="pathway">
    <text evidence="12">Phospholipid metabolism; phosphatidylethanolamine biosynthesis.</text>
</comment>